<reference evidence="4 5" key="1">
    <citation type="submission" date="2018-10" db="EMBL/GenBank/DDBJ databases">
        <authorList>
            <person name="Jung H.S."/>
            <person name="Jeon C.O."/>
        </authorList>
    </citation>
    <scope>NUCLEOTIDE SEQUENCE [LARGE SCALE GENOMIC DNA]</scope>
    <source>
        <strain evidence="4 5">MA-7-27</strain>
    </source>
</reference>
<sequence length="213" mass="22938">MTDTYRSAGGTGARKPGIVAELTLVSGFPEHQRERVARLYWQAFRGKLGRVLGPDDKALRFLTPVLHGSHAISALNADDALVGVAGFSTPQDTFVAGTEADLCKIYGRFGAMWRGLLLEMLERPRSTEILVMDGIFVAPEARGQGVGSALLDGIVDEAKARGLTGVRLDVIDSNPRAKALYQRKGFVAGTPQKLGPLKWVFGFSSVTPMIKPV</sequence>
<dbReference type="OrthoDB" id="273614at2"/>
<keyword evidence="5" id="KW-1185">Reference proteome</keyword>
<gene>
    <name evidence="4" type="ORF">D9R08_16605</name>
</gene>
<feature type="domain" description="N-acetyltransferase" evidence="3">
    <location>
        <begin position="23"/>
        <end position="213"/>
    </location>
</feature>
<dbReference type="PANTHER" id="PTHR43420:SF47">
    <property type="entry name" value="N-ACETYLTRANSFERASE DOMAIN-CONTAINING PROTEIN"/>
    <property type="match status" value="1"/>
</dbReference>
<dbReference type="SUPFAM" id="SSF55729">
    <property type="entry name" value="Acyl-CoA N-acyltransferases (Nat)"/>
    <property type="match status" value="1"/>
</dbReference>
<dbReference type="InterPro" id="IPR016181">
    <property type="entry name" value="Acyl_CoA_acyltransferase"/>
</dbReference>
<dbReference type="Proteomes" id="UP000281343">
    <property type="component" value="Unassembled WGS sequence"/>
</dbReference>
<dbReference type="PROSITE" id="PS51186">
    <property type="entry name" value="GNAT"/>
    <property type="match status" value="1"/>
</dbReference>
<dbReference type="Pfam" id="PF00583">
    <property type="entry name" value="Acetyltransf_1"/>
    <property type="match status" value="1"/>
</dbReference>
<dbReference type="CDD" id="cd04301">
    <property type="entry name" value="NAT_SF"/>
    <property type="match status" value="1"/>
</dbReference>
<dbReference type="InterPro" id="IPR050680">
    <property type="entry name" value="YpeA/RimI_acetyltransf"/>
</dbReference>
<dbReference type="Gene3D" id="3.40.630.30">
    <property type="match status" value="1"/>
</dbReference>
<evidence type="ECO:0000259" key="3">
    <source>
        <dbReference type="PROSITE" id="PS51186"/>
    </source>
</evidence>
<proteinExistence type="predicted"/>
<keyword evidence="2" id="KW-0012">Acyltransferase</keyword>
<dbReference type="GO" id="GO:0016747">
    <property type="term" value="F:acyltransferase activity, transferring groups other than amino-acyl groups"/>
    <property type="evidence" value="ECO:0007669"/>
    <property type="project" value="InterPro"/>
</dbReference>
<dbReference type="PANTHER" id="PTHR43420">
    <property type="entry name" value="ACETYLTRANSFERASE"/>
    <property type="match status" value="1"/>
</dbReference>
<dbReference type="EMBL" id="RCNT01000009">
    <property type="protein sequence ID" value="RMA41100.1"/>
    <property type="molecule type" value="Genomic_DNA"/>
</dbReference>
<organism evidence="4 5">
    <name type="scientific">Rhodophyticola porphyridii</name>
    <dbReference type="NCBI Taxonomy" id="1852017"/>
    <lineage>
        <taxon>Bacteria</taxon>
        <taxon>Pseudomonadati</taxon>
        <taxon>Pseudomonadota</taxon>
        <taxon>Alphaproteobacteria</taxon>
        <taxon>Rhodobacterales</taxon>
        <taxon>Roseobacteraceae</taxon>
        <taxon>Rhodophyticola</taxon>
    </lineage>
</organism>
<name>A0A3L9YDS4_9RHOB</name>
<accession>A0A3L9YDS4</accession>
<protein>
    <submittedName>
        <fullName evidence="4">GNAT family N-acetyltransferase</fullName>
    </submittedName>
</protein>
<evidence type="ECO:0000313" key="4">
    <source>
        <dbReference type="EMBL" id="RMA41100.1"/>
    </source>
</evidence>
<keyword evidence="1 4" id="KW-0808">Transferase</keyword>
<evidence type="ECO:0000256" key="2">
    <source>
        <dbReference type="ARBA" id="ARBA00023315"/>
    </source>
</evidence>
<dbReference type="AlphaFoldDB" id="A0A3L9YDS4"/>
<comment type="caution">
    <text evidence="4">The sequence shown here is derived from an EMBL/GenBank/DDBJ whole genome shotgun (WGS) entry which is preliminary data.</text>
</comment>
<dbReference type="InterPro" id="IPR000182">
    <property type="entry name" value="GNAT_dom"/>
</dbReference>
<evidence type="ECO:0000313" key="5">
    <source>
        <dbReference type="Proteomes" id="UP000281343"/>
    </source>
</evidence>
<evidence type="ECO:0000256" key="1">
    <source>
        <dbReference type="ARBA" id="ARBA00022679"/>
    </source>
</evidence>